<dbReference type="GO" id="GO:0003677">
    <property type="term" value="F:DNA binding"/>
    <property type="evidence" value="ECO:0007669"/>
    <property type="project" value="UniProtKB-UniRule"/>
</dbReference>
<keyword evidence="3 12" id="KW-0004">4Fe-4S</keyword>
<feature type="binding site" evidence="12">
    <location>
        <position position="46"/>
    </location>
    <ligand>
        <name>[4Fe-4S] cluster</name>
        <dbReference type="ChEBI" id="CHEBI:49883"/>
    </ligand>
</feature>
<dbReference type="GO" id="GO:0035731">
    <property type="term" value="F:dinitrosyl-iron complex binding"/>
    <property type="evidence" value="ECO:0007669"/>
    <property type="project" value="UniProtKB-UniRule"/>
</dbReference>
<evidence type="ECO:0000256" key="12">
    <source>
        <dbReference type="HAMAP-Rule" id="MF_01479"/>
    </source>
</evidence>
<evidence type="ECO:0000313" key="15">
    <source>
        <dbReference type="EMBL" id="EME66341.1"/>
    </source>
</evidence>
<feature type="binding site" evidence="12">
    <location>
        <position position="76"/>
    </location>
    <ligand>
        <name>[4Fe-4S] cluster</name>
        <dbReference type="ChEBI" id="CHEBI:49883"/>
    </ligand>
</feature>
<dbReference type="GO" id="GO:0045454">
    <property type="term" value="P:cell redox homeostasis"/>
    <property type="evidence" value="ECO:0007669"/>
    <property type="project" value="TreeGrafter"/>
</dbReference>
<comment type="caution">
    <text evidence="15">The sequence shown here is derived from an EMBL/GenBank/DDBJ whole genome shotgun (WGS) entry which is preliminary data.</text>
</comment>
<evidence type="ECO:0000256" key="2">
    <source>
        <dbReference type="ARBA" id="ARBA00006597"/>
    </source>
</evidence>
<keyword evidence="7 12" id="KW-0411">Iron-sulfur</keyword>
<comment type="subcellular location">
    <subcellularLocation>
        <location evidence="1 12">Cytoplasm</location>
    </subcellularLocation>
</comment>
<dbReference type="GO" id="GO:0046872">
    <property type="term" value="F:metal ion binding"/>
    <property type="evidence" value="ECO:0007669"/>
    <property type="project" value="UniProtKB-KW"/>
</dbReference>
<evidence type="ECO:0000259" key="14">
    <source>
        <dbReference type="PROSITE" id="PS51674"/>
    </source>
</evidence>
<gene>
    <name evidence="12" type="primary">whiB</name>
    <name evidence="15" type="ORF">G352_05377</name>
</gene>
<keyword evidence="16" id="KW-1185">Reference proteome</keyword>
<dbReference type="GO" id="GO:0051539">
    <property type="term" value="F:4 iron, 4 sulfur cluster binding"/>
    <property type="evidence" value="ECO:0007669"/>
    <property type="project" value="UniProtKB-UniRule"/>
</dbReference>
<comment type="function">
    <text evidence="12">Acts as a transcriptional regulator. Probably redox-responsive. The apo- but not holo-form probably binds DNA.</text>
</comment>
<dbReference type="Proteomes" id="UP000011731">
    <property type="component" value="Unassembled WGS sequence"/>
</dbReference>
<comment type="PTM">
    <text evidence="12">The Fe-S cluster can be nitrosylated by nitric oxide (NO).</text>
</comment>
<evidence type="ECO:0000256" key="10">
    <source>
        <dbReference type="ARBA" id="ARBA00023157"/>
    </source>
</evidence>
<comment type="PTM">
    <text evidence="12">Upon Fe-S cluster removal intramolecular disulfide bonds are formed.</text>
</comment>
<feature type="binding site" evidence="12">
    <location>
        <position position="85"/>
    </location>
    <ligand>
        <name>[4Fe-4S] cluster</name>
        <dbReference type="ChEBI" id="CHEBI:49883"/>
    </ligand>
</feature>
<keyword evidence="6 12" id="KW-0408">Iron</keyword>
<organism evidence="15 16">
    <name type="scientific">Rhodococcus ruber BKS 20-38</name>
    <dbReference type="NCBI Taxonomy" id="1278076"/>
    <lineage>
        <taxon>Bacteria</taxon>
        <taxon>Bacillati</taxon>
        <taxon>Actinomycetota</taxon>
        <taxon>Actinomycetes</taxon>
        <taxon>Mycobacteriales</taxon>
        <taxon>Nocardiaceae</taxon>
        <taxon>Rhodococcus</taxon>
    </lineage>
</organism>
<dbReference type="GO" id="GO:0045892">
    <property type="term" value="P:negative regulation of DNA-templated transcription"/>
    <property type="evidence" value="ECO:0007669"/>
    <property type="project" value="TreeGrafter"/>
</dbReference>
<dbReference type="PANTHER" id="PTHR38839">
    <property type="entry name" value="TRANSCRIPTIONAL REGULATOR WHID-RELATED"/>
    <property type="match status" value="1"/>
</dbReference>
<dbReference type="PANTHER" id="PTHR38839:SF5">
    <property type="entry name" value="TRANSCRIPTIONAL REGULATOR WHID"/>
    <property type="match status" value="1"/>
</dbReference>
<feature type="domain" description="4Fe-4S Wbl-type" evidence="14">
    <location>
        <begin position="45"/>
        <end position="109"/>
    </location>
</feature>
<keyword evidence="11 12" id="KW-0804">Transcription</keyword>
<sequence length="119" mass="13414">MNNRFRWGRPGPSSPDCPDRTTPMKSRTSLPVPLVDRYDWQLRARCRGIGSETFFAPAGETRSARTRRERAAKQICAVCPVVNQCRTHAVNWRERFGVWGGMTAAERAAHRTSTAPITV</sequence>
<dbReference type="InterPro" id="IPR034768">
    <property type="entry name" value="4FE4S_WBL"/>
</dbReference>
<evidence type="ECO:0000256" key="9">
    <source>
        <dbReference type="ARBA" id="ARBA00023125"/>
    </source>
</evidence>
<dbReference type="GO" id="GO:0047134">
    <property type="term" value="F:protein-disulfide reductase [NAD(P)H] activity"/>
    <property type="evidence" value="ECO:0007669"/>
    <property type="project" value="TreeGrafter"/>
</dbReference>
<name>M2XZM7_9NOCA</name>
<dbReference type="EMBL" id="AOEX01000024">
    <property type="protein sequence ID" value="EME66341.1"/>
    <property type="molecule type" value="Genomic_DNA"/>
</dbReference>
<evidence type="ECO:0000256" key="1">
    <source>
        <dbReference type="ARBA" id="ARBA00004496"/>
    </source>
</evidence>
<dbReference type="Pfam" id="PF02467">
    <property type="entry name" value="Whib"/>
    <property type="match status" value="1"/>
</dbReference>
<accession>M2XZM7</accession>
<evidence type="ECO:0000313" key="16">
    <source>
        <dbReference type="Proteomes" id="UP000011731"/>
    </source>
</evidence>
<dbReference type="AlphaFoldDB" id="M2XZM7"/>
<evidence type="ECO:0000256" key="3">
    <source>
        <dbReference type="ARBA" id="ARBA00022485"/>
    </source>
</evidence>
<protein>
    <recommendedName>
        <fullName evidence="12">Transcriptional regulator WhiB</fullName>
    </recommendedName>
</protein>
<reference evidence="15 16" key="1">
    <citation type="journal article" date="2013" name="Genome Announc.">
        <title>Draft Genome Sequence of Rhodococcus ruber Strain BKS 20-38.</title>
        <authorList>
            <person name="Bala M."/>
            <person name="Kumar S."/>
            <person name="Raghava G.P."/>
            <person name="Mayilraj S."/>
        </authorList>
    </citation>
    <scope>NUCLEOTIDE SEQUENCE [LARGE SCALE GENOMIC DNA]</scope>
    <source>
        <strain evidence="15 16">BKS 20-38</strain>
    </source>
</reference>
<keyword evidence="5 12" id="KW-0479">Metal-binding</keyword>
<feature type="binding site" evidence="12">
    <location>
        <position position="79"/>
    </location>
    <ligand>
        <name>[4Fe-4S] cluster</name>
        <dbReference type="ChEBI" id="CHEBI:49883"/>
    </ligand>
</feature>
<evidence type="ECO:0000256" key="11">
    <source>
        <dbReference type="ARBA" id="ARBA00023163"/>
    </source>
</evidence>
<evidence type="ECO:0000256" key="8">
    <source>
        <dbReference type="ARBA" id="ARBA00023015"/>
    </source>
</evidence>
<feature type="region of interest" description="Disordered" evidence="13">
    <location>
        <begin position="1"/>
        <end position="28"/>
    </location>
</feature>
<evidence type="ECO:0000256" key="6">
    <source>
        <dbReference type="ARBA" id="ARBA00023004"/>
    </source>
</evidence>
<proteinExistence type="inferred from homology"/>
<evidence type="ECO:0000256" key="4">
    <source>
        <dbReference type="ARBA" id="ARBA00022490"/>
    </source>
</evidence>
<keyword evidence="8 12" id="KW-0805">Transcription regulation</keyword>
<comment type="similarity">
    <text evidence="2 12">Belongs to the WhiB family.</text>
</comment>
<dbReference type="PROSITE" id="PS51674">
    <property type="entry name" value="4FE4S_WBL"/>
    <property type="match status" value="1"/>
</dbReference>
<comment type="cofactor">
    <cofactor evidence="12">
        <name>[4Fe-4S] cluster</name>
        <dbReference type="ChEBI" id="CHEBI:49883"/>
    </cofactor>
    <text evidence="12">Binds 1 [4Fe-4S] cluster per subunit. Following nitrosylation of the [4Fe-4S] cluster binds 1 [4Fe-8(NO)] cluster per subunit.</text>
</comment>
<evidence type="ECO:0000256" key="13">
    <source>
        <dbReference type="SAM" id="MobiDB-lite"/>
    </source>
</evidence>
<keyword evidence="9 12" id="KW-0238">DNA-binding</keyword>
<evidence type="ECO:0000256" key="7">
    <source>
        <dbReference type="ARBA" id="ARBA00023014"/>
    </source>
</evidence>
<dbReference type="GO" id="GO:0005737">
    <property type="term" value="C:cytoplasm"/>
    <property type="evidence" value="ECO:0007669"/>
    <property type="project" value="UniProtKB-SubCell"/>
</dbReference>
<dbReference type="InterPro" id="IPR003482">
    <property type="entry name" value="Whib"/>
</dbReference>
<dbReference type="HAMAP" id="MF_01479">
    <property type="entry name" value="WhiB"/>
    <property type="match status" value="1"/>
</dbReference>
<keyword evidence="10 12" id="KW-1015">Disulfide bond</keyword>
<keyword evidence="4 12" id="KW-0963">Cytoplasm</keyword>
<evidence type="ECO:0000256" key="5">
    <source>
        <dbReference type="ARBA" id="ARBA00022723"/>
    </source>
</evidence>